<keyword evidence="3" id="KW-1185">Reference proteome</keyword>
<protein>
    <submittedName>
        <fullName evidence="2">Uncharacterized protein</fullName>
    </submittedName>
</protein>
<dbReference type="EMBL" id="WOEZ01000061">
    <property type="protein sequence ID" value="NPT55439.1"/>
    <property type="molecule type" value="Genomic_DNA"/>
</dbReference>
<evidence type="ECO:0000313" key="2">
    <source>
        <dbReference type="EMBL" id="NPT55439.1"/>
    </source>
</evidence>
<name>A0A972SHW8_9BURK</name>
<evidence type="ECO:0000256" key="1">
    <source>
        <dbReference type="SAM" id="Phobius"/>
    </source>
</evidence>
<accession>A0A972SHW8</accession>
<dbReference type="Proteomes" id="UP000655523">
    <property type="component" value="Unassembled WGS sequence"/>
</dbReference>
<reference evidence="2 3" key="1">
    <citation type="submission" date="2019-11" db="EMBL/GenBank/DDBJ databases">
        <title>Metabolism of dissolved organic matter in forest soils.</title>
        <authorList>
            <person name="Cyle K.T."/>
            <person name="Wilhelm R.C."/>
            <person name="Martinez C.E."/>
        </authorList>
    </citation>
    <scope>NUCLEOTIDE SEQUENCE [LARGE SCALE GENOMIC DNA]</scope>
    <source>
        <strain evidence="2 3">5N</strain>
    </source>
</reference>
<feature type="transmembrane region" description="Helical" evidence="1">
    <location>
        <begin position="33"/>
        <end position="60"/>
    </location>
</feature>
<gene>
    <name evidence="2" type="ORF">GNZ13_12720</name>
</gene>
<dbReference type="AlphaFoldDB" id="A0A972SHW8"/>
<keyword evidence="1" id="KW-0472">Membrane</keyword>
<sequence length="129" mass="12282">MDAAVVCDAPIAAVSEAALFAMAAEPADADAAVVAAVVAGALAAFIAAGLFAVVTAGALAAGADAAAGMLAPNGLAEKVLGGRGGRDGAPVDEVLLAGGWRGGICGSRAILTLVSLFAVAKHIAVSMLR</sequence>
<organism evidence="2 3">
    <name type="scientific">Paraburkholderia elongata</name>
    <dbReference type="NCBI Taxonomy" id="2675747"/>
    <lineage>
        <taxon>Bacteria</taxon>
        <taxon>Pseudomonadati</taxon>
        <taxon>Pseudomonadota</taxon>
        <taxon>Betaproteobacteria</taxon>
        <taxon>Burkholderiales</taxon>
        <taxon>Burkholderiaceae</taxon>
        <taxon>Paraburkholderia</taxon>
    </lineage>
</organism>
<evidence type="ECO:0000313" key="3">
    <source>
        <dbReference type="Proteomes" id="UP000655523"/>
    </source>
</evidence>
<keyword evidence="1" id="KW-0812">Transmembrane</keyword>
<keyword evidence="1" id="KW-1133">Transmembrane helix</keyword>
<comment type="caution">
    <text evidence="2">The sequence shown here is derived from an EMBL/GenBank/DDBJ whole genome shotgun (WGS) entry which is preliminary data.</text>
</comment>
<proteinExistence type="predicted"/>